<feature type="transmembrane region" description="Helical" evidence="1">
    <location>
        <begin position="6"/>
        <end position="22"/>
    </location>
</feature>
<reference evidence="2 3" key="1">
    <citation type="submission" date="2021-06" db="EMBL/GenBank/DDBJ databases">
        <authorList>
            <person name="Sun Q."/>
            <person name="Li D."/>
        </authorList>
    </citation>
    <scope>NUCLEOTIDE SEQUENCE [LARGE SCALE GENOMIC DNA]</scope>
    <source>
        <strain evidence="2 3">MSJ-2</strain>
    </source>
</reference>
<feature type="transmembrane region" description="Helical" evidence="1">
    <location>
        <begin position="34"/>
        <end position="53"/>
    </location>
</feature>
<keyword evidence="1" id="KW-0472">Membrane</keyword>
<evidence type="ECO:0000313" key="3">
    <source>
        <dbReference type="Proteomes" id="UP000787672"/>
    </source>
</evidence>
<keyword evidence="1" id="KW-1133">Transmembrane helix</keyword>
<dbReference type="Proteomes" id="UP000787672">
    <property type="component" value="Unassembled WGS sequence"/>
</dbReference>
<evidence type="ECO:0000256" key="1">
    <source>
        <dbReference type="SAM" id="Phobius"/>
    </source>
</evidence>
<dbReference type="InterPro" id="IPR032111">
    <property type="entry name" value="Clostridium_phage_holin"/>
</dbReference>
<keyword evidence="1" id="KW-0812">Transmembrane</keyword>
<gene>
    <name evidence="2" type="ORF">KQI82_06335</name>
</gene>
<keyword evidence="3" id="KW-1185">Reference proteome</keyword>
<protein>
    <submittedName>
        <fullName evidence="2">Phage holin family protein</fullName>
    </submittedName>
</protein>
<proteinExistence type="predicted"/>
<evidence type="ECO:0000313" key="2">
    <source>
        <dbReference type="EMBL" id="MBU5626537.1"/>
    </source>
</evidence>
<dbReference type="EMBL" id="JAHLQN010000001">
    <property type="protein sequence ID" value="MBU5626537.1"/>
    <property type="molecule type" value="Genomic_DNA"/>
</dbReference>
<accession>A0ABS6F8B5</accession>
<feature type="transmembrane region" description="Helical" evidence="1">
    <location>
        <begin position="59"/>
        <end position="79"/>
    </location>
</feature>
<dbReference type="RefSeq" id="WP_216632018.1">
    <property type="nucleotide sequence ID" value="NZ_JAHLQN010000001.1"/>
</dbReference>
<organism evidence="2 3">
    <name type="scientific">Dysosmobacter acutus</name>
    <dbReference type="NCBI Taxonomy" id="2841504"/>
    <lineage>
        <taxon>Bacteria</taxon>
        <taxon>Bacillati</taxon>
        <taxon>Bacillota</taxon>
        <taxon>Clostridia</taxon>
        <taxon>Eubacteriales</taxon>
        <taxon>Oscillospiraceae</taxon>
        <taxon>Dysosmobacter</taxon>
    </lineage>
</organism>
<comment type="caution">
    <text evidence="2">The sequence shown here is derived from an EMBL/GenBank/DDBJ whole genome shotgun (WGS) entry which is preliminary data.</text>
</comment>
<sequence>MDITSLGITGVAVITVICYLIGQAVKVTGLDNKYIPVIVGTMGGILGVTGMFLMPDFPAADYMTAVAVGIVSGLAATGVNQAVKQLGGGGGE</sequence>
<dbReference type="Pfam" id="PF16079">
    <property type="entry name" value="Phage_holin_5_2"/>
    <property type="match status" value="1"/>
</dbReference>
<name>A0ABS6F8B5_9FIRM</name>